<keyword evidence="3" id="KW-1185">Reference proteome</keyword>
<dbReference type="Proteomes" id="UP001362999">
    <property type="component" value="Unassembled WGS sequence"/>
</dbReference>
<feature type="compositionally biased region" description="Polar residues" evidence="1">
    <location>
        <begin position="110"/>
        <end position="121"/>
    </location>
</feature>
<feature type="region of interest" description="Disordered" evidence="1">
    <location>
        <begin position="1"/>
        <end position="26"/>
    </location>
</feature>
<dbReference type="AlphaFoldDB" id="A0AAW0D6I7"/>
<evidence type="ECO:0000313" key="2">
    <source>
        <dbReference type="EMBL" id="KAK7046928.1"/>
    </source>
</evidence>
<feature type="compositionally biased region" description="Low complexity" evidence="1">
    <location>
        <begin position="51"/>
        <end position="66"/>
    </location>
</feature>
<accession>A0AAW0D6I7</accession>
<sequence>MSAVGSNLFPPESMSRPHSPPPINASIENAASLLPSVNLLFDEVLQRERSGSQSSSGSRAASAWAGLPGPDRLRRTSPAVNKARQLPPLQVRATARPQTPSLPKAPAAQNKETQNQPSTREATPEIPPPGIPNRMGGRYAQTPYHKNGQPHAPGLMPKASSSRHPGAQALAGTAPNRVIPVISTKEAAREAAKEAFTRIYHGLLKETLDPLCVPCINDIRIESRRQVSGIHGPGFSQFAHGLKPQHATQLPEVPHLITIPFTPKHIKNCNVLLGVSLTEILDFRDVLYSPRERVLDDDATKIIFLMIEHPGFPPVVTKIPGNCRHRPVSRFNLAFSVAEAYSSFFKTHNFDANKVTPGSMIVRSVTQLRLVNLYTIDRTNYRAHLAYVF</sequence>
<reference evidence="2 3" key="1">
    <citation type="journal article" date="2024" name="J Genomics">
        <title>Draft genome sequencing and assembly of Favolaschia claudopus CIRM-BRFM 2984 isolated from oak limbs.</title>
        <authorList>
            <person name="Navarro D."/>
            <person name="Drula E."/>
            <person name="Chaduli D."/>
            <person name="Cazenave R."/>
            <person name="Ahrendt S."/>
            <person name="Wang J."/>
            <person name="Lipzen A."/>
            <person name="Daum C."/>
            <person name="Barry K."/>
            <person name="Grigoriev I.V."/>
            <person name="Favel A."/>
            <person name="Rosso M.N."/>
            <person name="Martin F."/>
        </authorList>
    </citation>
    <scope>NUCLEOTIDE SEQUENCE [LARGE SCALE GENOMIC DNA]</scope>
    <source>
        <strain evidence="2 3">CIRM-BRFM 2984</strain>
    </source>
</reference>
<evidence type="ECO:0000256" key="1">
    <source>
        <dbReference type="SAM" id="MobiDB-lite"/>
    </source>
</evidence>
<evidence type="ECO:0000313" key="3">
    <source>
        <dbReference type="Proteomes" id="UP001362999"/>
    </source>
</evidence>
<organism evidence="2 3">
    <name type="scientific">Favolaschia claudopus</name>
    <dbReference type="NCBI Taxonomy" id="2862362"/>
    <lineage>
        <taxon>Eukaryota</taxon>
        <taxon>Fungi</taxon>
        <taxon>Dikarya</taxon>
        <taxon>Basidiomycota</taxon>
        <taxon>Agaricomycotina</taxon>
        <taxon>Agaricomycetes</taxon>
        <taxon>Agaricomycetidae</taxon>
        <taxon>Agaricales</taxon>
        <taxon>Marasmiineae</taxon>
        <taxon>Mycenaceae</taxon>
        <taxon>Favolaschia</taxon>
    </lineage>
</organism>
<proteinExistence type="predicted"/>
<name>A0AAW0D6I7_9AGAR</name>
<feature type="region of interest" description="Disordered" evidence="1">
    <location>
        <begin position="47"/>
        <end position="169"/>
    </location>
</feature>
<gene>
    <name evidence="2" type="ORF">R3P38DRAFT_2876960</name>
</gene>
<protein>
    <submittedName>
        <fullName evidence="2">Uncharacterized protein</fullName>
    </submittedName>
</protein>
<comment type="caution">
    <text evidence="2">The sequence shown here is derived from an EMBL/GenBank/DDBJ whole genome shotgun (WGS) entry which is preliminary data.</text>
</comment>
<dbReference type="EMBL" id="JAWWNJ010000010">
    <property type="protein sequence ID" value="KAK7046928.1"/>
    <property type="molecule type" value="Genomic_DNA"/>
</dbReference>